<evidence type="ECO:0000313" key="7">
    <source>
        <dbReference type="Proteomes" id="UP001460270"/>
    </source>
</evidence>
<dbReference type="InterPro" id="IPR035979">
    <property type="entry name" value="RBD_domain_sf"/>
</dbReference>
<dbReference type="AlphaFoldDB" id="A0AAW0PHX9"/>
<evidence type="ECO:0000256" key="3">
    <source>
        <dbReference type="PROSITE-ProRule" id="PRU00176"/>
    </source>
</evidence>
<feature type="domain" description="RRM" evidence="5">
    <location>
        <begin position="122"/>
        <end position="198"/>
    </location>
</feature>
<dbReference type="InterPro" id="IPR000504">
    <property type="entry name" value="RRM_dom"/>
</dbReference>
<dbReference type="GO" id="GO:0003730">
    <property type="term" value="F:mRNA 3'-UTR binding"/>
    <property type="evidence" value="ECO:0007669"/>
    <property type="project" value="TreeGrafter"/>
</dbReference>
<feature type="domain" description="RRM" evidence="5">
    <location>
        <begin position="54"/>
        <end position="133"/>
    </location>
</feature>
<evidence type="ECO:0000259" key="5">
    <source>
        <dbReference type="PROSITE" id="PS50102"/>
    </source>
</evidence>
<evidence type="ECO:0000313" key="6">
    <source>
        <dbReference type="EMBL" id="KAK7922524.1"/>
    </source>
</evidence>
<accession>A0AAW0PHX9</accession>
<keyword evidence="2 3" id="KW-0694">RNA-binding</keyword>
<comment type="caution">
    <text evidence="6">The sequence shown here is derived from an EMBL/GenBank/DDBJ whole genome shotgun (WGS) entry which is preliminary data.</text>
</comment>
<feature type="domain" description="RRM" evidence="5">
    <location>
        <begin position="487"/>
        <end position="564"/>
    </location>
</feature>
<dbReference type="GO" id="GO:0071013">
    <property type="term" value="C:catalytic step 2 spliceosome"/>
    <property type="evidence" value="ECO:0007669"/>
    <property type="project" value="TreeGrafter"/>
</dbReference>
<keyword evidence="7" id="KW-1185">Reference proteome</keyword>
<sequence>MKRVAEKAETENVVTAALYLFQSRISSSTILRKPHCFVSSSARSLCSKMSDQLCKLFVGGLNVNTDDDGLRKHFEQYGTLTDCVVVMNKELQRSRCFGFVTYASPAEADAAMAARPHTIDGNTVELKRAVAREDANRPRLWRSFGEVEKAEVISEKDTGKKRGFGFVYFTDHDAADKAVVVKYHTVNSHKVEVKKALTKQEMQSTRGSMTPRGRGRGGMRGSQNGYGGRDFGGNYGYGNGGGYGGGYGGYGGGPYGGGYGDQGSGYGGGNGYNDFGSGYGQHSSGYGPMKGGPFGGQRSSAPYSRGGGGGGYPRGGYGIWIPQAKICNGASAVNPRQKITRAPMIRKTSDQTGCYGNLDTGHHSANGGVCLPRNEEMEGLCCLHHRQNSDMSSKLCKLFVGGLNVQTDNNGLRDYFQQYGNLTDCVVVMNQNLCRSRCFGFITFSTPEEADAAMAVKPHVVDGNTVELKRAIAREDTNNPDIHANVKKIFVGGLKDHIECDHMTQYFSQFGTVEKAEIISDKQTGKKRGFGFVYFLDCDSATKAAIPKFHEIEGNKVEVKKAQTKQELATKTRGRGRGGMQNYGGGRGGGGYGGYGSGYGGGYGDGYGYGGGYGADGYSGGYGGYGEYDNHMGGGYSNGDFGDGYGQQASGYGPMKSGNYSYRNAAPYNRGGGPVGGYGRGGGFGGGY</sequence>
<dbReference type="EMBL" id="JBBPFD010000006">
    <property type="protein sequence ID" value="KAK7922524.1"/>
    <property type="molecule type" value="Genomic_DNA"/>
</dbReference>
<dbReference type="Proteomes" id="UP001460270">
    <property type="component" value="Unassembled WGS sequence"/>
</dbReference>
<proteinExistence type="predicted"/>
<name>A0AAW0PHX9_9GOBI</name>
<dbReference type="SUPFAM" id="SSF54928">
    <property type="entry name" value="RNA-binding domain, RBD"/>
    <property type="match status" value="4"/>
</dbReference>
<feature type="compositionally biased region" description="Gly residues" evidence="4">
    <location>
        <begin position="216"/>
        <end position="225"/>
    </location>
</feature>
<evidence type="ECO:0000256" key="4">
    <source>
        <dbReference type="SAM" id="MobiDB-lite"/>
    </source>
</evidence>
<evidence type="ECO:0000256" key="2">
    <source>
        <dbReference type="ARBA" id="ARBA00022884"/>
    </source>
</evidence>
<organism evidence="6 7">
    <name type="scientific">Mugilogobius chulae</name>
    <name type="common">yellowstripe goby</name>
    <dbReference type="NCBI Taxonomy" id="88201"/>
    <lineage>
        <taxon>Eukaryota</taxon>
        <taxon>Metazoa</taxon>
        <taxon>Chordata</taxon>
        <taxon>Craniata</taxon>
        <taxon>Vertebrata</taxon>
        <taxon>Euteleostomi</taxon>
        <taxon>Actinopterygii</taxon>
        <taxon>Neopterygii</taxon>
        <taxon>Teleostei</taxon>
        <taxon>Neoteleostei</taxon>
        <taxon>Acanthomorphata</taxon>
        <taxon>Gobiaria</taxon>
        <taxon>Gobiiformes</taxon>
        <taxon>Gobioidei</taxon>
        <taxon>Gobiidae</taxon>
        <taxon>Gobionellinae</taxon>
        <taxon>Mugilogobius</taxon>
    </lineage>
</organism>
<dbReference type="PANTHER" id="PTHR48026">
    <property type="entry name" value="HOMOLOGOUS TO DROSOPHILA SQD (SQUID) PROTEIN"/>
    <property type="match status" value="1"/>
</dbReference>
<keyword evidence="1" id="KW-0677">Repeat</keyword>
<feature type="region of interest" description="Disordered" evidence="4">
    <location>
        <begin position="199"/>
        <end position="225"/>
    </location>
</feature>
<dbReference type="PANTHER" id="PTHR48026:SF28">
    <property type="entry name" value="HETEROGENEOUS NUCLEAR RIBONUCLEOPROTEIN A0,-LIKE"/>
    <property type="match status" value="1"/>
</dbReference>
<dbReference type="FunFam" id="3.30.70.330:FF:000040">
    <property type="entry name" value="Heterogeneous nuclear ribonucleoprotein A2/B1"/>
    <property type="match status" value="2"/>
</dbReference>
<dbReference type="SMART" id="SM00360">
    <property type="entry name" value="RRM"/>
    <property type="match status" value="4"/>
</dbReference>
<protein>
    <recommendedName>
        <fullName evidence="5">RRM domain-containing protein</fullName>
    </recommendedName>
</protein>
<dbReference type="GO" id="GO:0000398">
    <property type="term" value="P:mRNA splicing, via spliceosome"/>
    <property type="evidence" value="ECO:0007669"/>
    <property type="project" value="TreeGrafter"/>
</dbReference>
<feature type="domain" description="RRM" evidence="5">
    <location>
        <begin position="396"/>
        <end position="475"/>
    </location>
</feature>
<dbReference type="Gene3D" id="3.30.70.330">
    <property type="match status" value="4"/>
</dbReference>
<gene>
    <name evidence="6" type="ORF">WMY93_009426</name>
</gene>
<feature type="region of interest" description="Disordered" evidence="4">
    <location>
        <begin position="563"/>
        <end position="582"/>
    </location>
</feature>
<reference evidence="7" key="1">
    <citation type="submission" date="2024-04" db="EMBL/GenBank/DDBJ databases">
        <title>Salinicola lusitanus LLJ914,a marine bacterium isolated from the Okinawa Trough.</title>
        <authorList>
            <person name="Li J."/>
        </authorList>
    </citation>
    <scope>NUCLEOTIDE SEQUENCE [LARGE SCALE GENOMIC DNA]</scope>
</reference>
<evidence type="ECO:0000256" key="1">
    <source>
        <dbReference type="ARBA" id="ARBA00022737"/>
    </source>
</evidence>
<dbReference type="Pfam" id="PF00076">
    <property type="entry name" value="RRM_1"/>
    <property type="match status" value="4"/>
</dbReference>
<dbReference type="InterPro" id="IPR012677">
    <property type="entry name" value="Nucleotide-bd_a/b_plait_sf"/>
</dbReference>
<dbReference type="PROSITE" id="PS50102">
    <property type="entry name" value="RRM"/>
    <property type="match status" value="4"/>
</dbReference>